<dbReference type="GO" id="GO:0046872">
    <property type="term" value="F:metal ion binding"/>
    <property type="evidence" value="ECO:0007669"/>
    <property type="project" value="UniProtKB-KW"/>
</dbReference>
<dbReference type="SUPFAM" id="SSF51316">
    <property type="entry name" value="Mss4-like"/>
    <property type="match status" value="1"/>
</dbReference>
<dbReference type="RefSeq" id="WP_107754401.1">
    <property type="nucleotide sequence ID" value="NZ_QBKF01000013.1"/>
</dbReference>
<dbReference type="Proteomes" id="UP000244810">
    <property type="component" value="Unassembled WGS sequence"/>
</dbReference>
<name>A0A2T7ULI6_9RHOB</name>
<protein>
    <recommendedName>
        <fullName evidence="4">CENP-V/GFA domain-containing protein</fullName>
    </recommendedName>
</protein>
<dbReference type="InterPro" id="IPR011057">
    <property type="entry name" value="Mss4-like_sf"/>
</dbReference>
<keyword evidence="2" id="KW-0479">Metal-binding</keyword>
<evidence type="ECO:0000256" key="1">
    <source>
        <dbReference type="ARBA" id="ARBA00005495"/>
    </source>
</evidence>
<reference evidence="5 6" key="1">
    <citation type="journal article" date="2011" name="Syst. Appl. Microbiol.">
        <title>Defluviimonas denitrificans gen. nov., sp. nov., and Pararhodobacter aggregans gen. nov., sp. nov., non-phototrophic Rhodobacteraceae from the biofilter of a marine aquaculture.</title>
        <authorList>
            <person name="Foesel B.U."/>
            <person name="Drake H.L."/>
            <person name="Schramm A."/>
        </authorList>
    </citation>
    <scope>NUCLEOTIDE SEQUENCE [LARGE SCALE GENOMIC DNA]</scope>
    <source>
        <strain evidence="5 6">D1-19</strain>
    </source>
</reference>
<evidence type="ECO:0000259" key="4">
    <source>
        <dbReference type="Pfam" id="PF04828"/>
    </source>
</evidence>
<evidence type="ECO:0000313" key="5">
    <source>
        <dbReference type="EMBL" id="PVE45508.1"/>
    </source>
</evidence>
<feature type="domain" description="CENP-V/GFA" evidence="4">
    <location>
        <begin position="3"/>
        <end position="42"/>
    </location>
</feature>
<dbReference type="InterPro" id="IPR006913">
    <property type="entry name" value="CENP-V/GFA"/>
</dbReference>
<dbReference type="GO" id="GO:0016846">
    <property type="term" value="F:carbon-sulfur lyase activity"/>
    <property type="evidence" value="ECO:0007669"/>
    <property type="project" value="InterPro"/>
</dbReference>
<dbReference type="AlphaFoldDB" id="A0A2T7ULI6"/>
<keyword evidence="3" id="KW-0862">Zinc</keyword>
<evidence type="ECO:0000313" key="6">
    <source>
        <dbReference type="Proteomes" id="UP000244810"/>
    </source>
</evidence>
<dbReference type="Pfam" id="PF04828">
    <property type="entry name" value="GFA"/>
    <property type="match status" value="1"/>
</dbReference>
<proteinExistence type="inferred from homology"/>
<sequence>MTRITCPCGRTALDLTGPPILAATCHCTSCRTAAGQLAALPGALPVTDANGGTPYVLWRKDRAAVTRGAEGLREHKLTAKGSRRAVASCCNAPMYLEFKGGHWLSLYAARFDPPPPMQTRTMLMDAPPGSVPEDGIPGARRQSFGFMTKLLGAWAATGFRFFKMAPMPPLEEPR</sequence>
<gene>
    <name evidence="5" type="ORF">DDE23_21035</name>
</gene>
<comment type="caution">
    <text evidence="5">The sequence shown here is derived from an EMBL/GenBank/DDBJ whole genome shotgun (WGS) entry which is preliminary data.</text>
</comment>
<evidence type="ECO:0000256" key="3">
    <source>
        <dbReference type="ARBA" id="ARBA00022833"/>
    </source>
</evidence>
<keyword evidence="6" id="KW-1185">Reference proteome</keyword>
<organism evidence="5 6">
    <name type="scientific">Pararhodobacter aggregans</name>
    <dbReference type="NCBI Taxonomy" id="404875"/>
    <lineage>
        <taxon>Bacteria</taxon>
        <taxon>Pseudomonadati</taxon>
        <taxon>Pseudomonadota</taxon>
        <taxon>Alphaproteobacteria</taxon>
        <taxon>Rhodobacterales</taxon>
        <taxon>Paracoccaceae</taxon>
        <taxon>Pararhodobacter</taxon>
    </lineage>
</organism>
<dbReference type="OrthoDB" id="7268727at2"/>
<dbReference type="Gene3D" id="3.90.1590.10">
    <property type="entry name" value="glutathione-dependent formaldehyde- activating enzyme (gfa)"/>
    <property type="match status" value="1"/>
</dbReference>
<comment type="similarity">
    <text evidence="1">Belongs to the Gfa family.</text>
</comment>
<evidence type="ECO:0000256" key="2">
    <source>
        <dbReference type="ARBA" id="ARBA00022723"/>
    </source>
</evidence>
<dbReference type="EMBL" id="QDDR01000014">
    <property type="protein sequence ID" value="PVE45508.1"/>
    <property type="molecule type" value="Genomic_DNA"/>
</dbReference>
<accession>A0A2T7ULI6</accession>